<proteinExistence type="predicted"/>
<dbReference type="AlphaFoldDB" id="A0ABD1PW71"/>
<accession>A0ABD1PW71</accession>
<name>A0ABD1PW71_9LAMI</name>
<reference evidence="2" key="1">
    <citation type="submission" date="2024-07" db="EMBL/GenBank/DDBJ databases">
        <title>Two chromosome-level genome assemblies of Korean endemic species Abeliophyllum distichum and Forsythia ovata (Oleaceae).</title>
        <authorList>
            <person name="Jang H."/>
        </authorList>
    </citation>
    <scope>NUCLEOTIDE SEQUENCE [LARGE SCALE GENOMIC DNA]</scope>
</reference>
<dbReference type="Proteomes" id="UP001604277">
    <property type="component" value="Unassembled WGS sequence"/>
</dbReference>
<gene>
    <name evidence="1" type="ORF">Fot_51337</name>
</gene>
<dbReference type="EMBL" id="JBFOLJ010000017">
    <property type="protein sequence ID" value="KAL2467812.1"/>
    <property type="molecule type" value="Genomic_DNA"/>
</dbReference>
<comment type="caution">
    <text evidence="1">The sequence shown here is derived from an EMBL/GenBank/DDBJ whole genome shotgun (WGS) entry which is preliminary data.</text>
</comment>
<dbReference type="InterPro" id="IPR012677">
    <property type="entry name" value="Nucleotide-bd_a/b_plait_sf"/>
</dbReference>
<dbReference type="PANTHER" id="PTHR12848:SF16">
    <property type="entry name" value="REGULATORY-ASSOCIATED PROTEIN OF MTOR"/>
    <property type="match status" value="1"/>
</dbReference>
<dbReference type="Gene3D" id="3.30.70.330">
    <property type="match status" value="1"/>
</dbReference>
<dbReference type="SUPFAM" id="SSF54928">
    <property type="entry name" value="RNA-binding domain, RBD"/>
    <property type="match status" value="1"/>
</dbReference>
<dbReference type="InterPro" id="IPR035979">
    <property type="entry name" value="RBD_domain_sf"/>
</dbReference>
<dbReference type="PANTHER" id="PTHR12848">
    <property type="entry name" value="REGULATORY-ASSOCIATED PROTEIN OF MTOR"/>
    <property type="match status" value="1"/>
</dbReference>
<organism evidence="1 2">
    <name type="scientific">Forsythia ovata</name>
    <dbReference type="NCBI Taxonomy" id="205694"/>
    <lineage>
        <taxon>Eukaryota</taxon>
        <taxon>Viridiplantae</taxon>
        <taxon>Streptophyta</taxon>
        <taxon>Embryophyta</taxon>
        <taxon>Tracheophyta</taxon>
        <taxon>Spermatophyta</taxon>
        <taxon>Magnoliopsida</taxon>
        <taxon>eudicotyledons</taxon>
        <taxon>Gunneridae</taxon>
        <taxon>Pentapetalae</taxon>
        <taxon>asterids</taxon>
        <taxon>lamiids</taxon>
        <taxon>Lamiales</taxon>
        <taxon>Oleaceae</taxon>
        <taxon>Forsythieae</taxon>
        <taxon>Forsythia</taxon>
    </lineage>
</organism>
<protein>
    <submittedName>
        <fullName evidence="1">Regulatory-associated protein of TOR 1-like</fullName>
    </submittedName>
</protein>
<evidence type="ECO:0000313" key="2">
    <source>
        <dbReference type="Proteomes" id="UP001604277"/>
    </source>
</evidence>
<keyword evidence="2" id="KW-1185">Reference proteome</keyword>
<sequence>MGSKNDAVFSAFGFVRKITTFEKTVVFQTLVQFSDSETASAAKDALDGRSIPKWENIDGSNPTGRKMRTWLESGITPLHAIFPVETYFKKDMIISTSNKDEDGGSIEHMPIDLHDSTTSSSGPYTRDCILMAARESHEISSQSAEFPADLCTRTLLHESIDYSLIDKISSRQADQKIFLRELNWIFTAVADTIAWNVLPLGE</sequence>
<dbReference type="InterPro" id="IPR004083">
    <property type="entry name" value="Raptor"/>
</dbReference>
<evidence type="ECO:0000313" key="1">
    <source>
        <dbReference type="EMBL" id="KAL2467812.1"/>
    </source>
</evidence>